<feature type="domain" description="HTH lacI-type" evidence="4">
    <location>
        <begin position="2"/>
        <end position="56"/>
    </location>
</feature>
<dbReference type="Gene3D" id="3.40.50.2300">
    <property type="match status" value="2"/>
</dbReference>
<dbReference type="SMART" id="SM00354">
    <property type="entry name" value="HTH_LACI"/>
    <property type="match status" value="1"/>
</dbReference>
<gene>
    <name evidence="5" type="ORF">H7C19_15985</name>
</gene>
<dbReference type="InterPro" id="IPR010982">
    <property type="entry name" value="Lambda_DNA-bd_dom_sf"/>
</dbReference>
<keyword evidence="2 5" id="KW-0238">DNA-binding</keyword>
<comment type="caution">
    <text evidence="5">The sequence shown here is derived from an EMBL/GenBank/DDBJ whole genome shotgun (WGS) entry which is preliminary data.</text>
</comment>
<dbReference type="SUPFAM" id="SSF53822">
    <property type="entry name" value="Periplasmic binding protein-like I"/>
    <property type="match status" value="1"/>
</dbReference>
<dbReference type="Pfam" id="PF00356">
    <property type="entry name" value="LacI"/>
    <property type="match status" value="1"/>
</dbReference>
<dbReference type="SUPFAM" id="SSF47413">
    <property type="entry name" value="lambda repressor-like DNA-binding domains"/>
    <property type="match status" value="1"/>
</dbReference>
<dbReference type="EMBL" id="JACJVP010000025">
    <property type="protein sequence ID" value="MBB6672180.1"/>
    <property type="molecule type" value="Genomic_DNA"/>
</dbReference>
<dbReference type="AlphaFoldDB" id="A0A7X0RTN3"/>
<accession>A0A7X0RTN3</accession>
<reference evidence="5 6" key="1">
    <citation type="submission" date="2020-08" db="EMBL/GenBank/DDBJ databases">
        <title>Cohnella phylogeny.</title>
        <authorList>
            <person name="Dunlap C."/>
        </authorList>
    </citation>
    <scope>NUCLEOTIDE SEQUENCE [LARGE SCALE GENOMIC DNA]</scope>
    <source>
        <strain evidence="5 6">DSM 28246</strain>
    </source>
</reference>
<dbReference type="PANTHER" id="PTHR30146:SF109">
    <property type="entry name" value="HTH-TYPE TRANSCRIPTIONAL REGULATOR GALS"/>
    <property type="match status" value="1"/>
</dbReference>
<protein>
    <submittedName>
        <fullName evidence="5">LacI family DNA-binding transcriptional regulator</fullName>
    </submittedName>
</protein>
<dbReference type="PROSITE" id="PS50932">
    <property type="entry name" value="HTH_LACI_2"/>
    <property type="match status" value="1"/>
</dbReference>
<keyword evidence="3" id="KW-0804">Transcription</keyword>
<dbReference type="GO" id="GO:0000976">
    <property type="term" value="F:transcription cis-regulatory region binding"/>
    <property type="evidence" value="ECO:0007669"/>
    <property type="project" value="TreeGrafter"/>
</dbReference>
<evidence type="ECO:0000256" key="1">
    <source>
        <dbReference type="ARBA" id="ARBA00023015"/>
    </source>
</evidence>
<evidence type="ECO:0000259" key="4">
    <source>
        <dbReference type="PROSITE" id="PS50932"/>
    </source>
</evidence>
<keyword evidence="1" id="KW-0805">Transcription regulation</keyword>
<evidence type="ECO:0000313" key="5">
    <source>
        <dbReference type="EMBL" id="MBB6672180.1"/>
    </source>
</evidence>
<organism evidence="5 6">
    <name type="scientific">Cohnella nanjingensis</name>
    <dbReference type="NCBI Taxonomy" id="1387779"/>
    <lineage>
        <taxon>Bacteria</taxon>
        <taxon>Bacillati</taxon>
        <taxon>Bacillota</taxon>
        <taxon>Bacilli</taxon>
        <taxon>Bacillales</taxon>
        <taxon>Paenibacillaceae</taxon>
        <taxon>Cohnella</taxon>
    </lineage>
</organism>
<dbReference type="PANTHER" id="PTHR30146">
    <property type="entry name" value="LACI-RELATED TRANSCRIPTIONAL REPRESSOR"/>
    <property type="match status" value="1"/>
</dbReference>
<dbReference type="CDD" id="cd06267">
    <property type="entry name" value="PBP1_LacI_sugar_binding-like"/>
    <property type="match status" value="1"/>
</dbReference>
<dbReference type="CDD" id="cd01392">
    <property type="entry name" value="HTH_LacI"/>
    <property type="match status" value="1"/>
</dbReference>
<dbReference type="InterPro" id="IPR000843">
    <property type="entry name" value="HTH_LacI"/>
</dbReference>
<sequence length="337" mass="36701">MATIKDVAKQAGVAVSTASYVINNDPRISDETKRKVWAAIEELDYRPNAVARNLKRRKTETIGLFLTGFGGPFFSSIIQGLEEVVIANGYDLVACSTPGNHQGSANRFLREKQFDAAIVFGPTIPDELILQVARKDFPIVVMDRELKADHVHHVLVNNVQGASTAAKHLISLGYRKIGYLSGGVGSYNNQKRLEGFKSALAESDLPYQASYTAQGHFTESGGYQAMKSLIMSGNVPEAIFSANDEMAIGAIQALTEAGYRIPEDVAIVGFDDIRLAAFVRPALTTISHPKHEWGTLVTHVVFQALQETMDEPRSILLDTELVVRDSCGAQLVRGPAL</sequence>
<proteinExistence type="predicted"/>
<dbReference type="InterPro" id="IPR028082">
    <property type="entry name" value="Peripla_BP_I"/>
</dbReference>
<dbReference type="Proteomes" id="UP000547209">
    <property type="component" value="Unassembled WGS sequence"/>
</dbReference>
<dbReference type="Pfam" id="PF13377">
    <property type="entry name" value="Peripla_BP_3"/>
    <property type="match status" value="1"/>
</dbReference>
<dbReference type="GO" id="GO:0003700">
    <property type="term" value="F:DNA-binding transcription factor activity"/>
    <property type="evidence" value="ECO:0007669"/>
    <property type="project" value="TreeGrafter"/>
</dbReference>
<evidence type="ECO:0000313" key="6">
    <source>
        <dbReference type="Proteomes" id="UP000547209"/>
    </source>
</evidence>
<dbReference type="RefSeq" id="WP_185143653.1">
    <property type="nucleotide sequence ID" value="NZ_JACJVP010000025.1"/>
</dbReference>
<evidence type="ECO:0000256" key="2">
    <source>
        <dbReference type="ARBA" id="ARBA00023125"/>
    </source>
</evidence>
<dbReference type="Gene3D" id="1.10.260.40">
    <property type="entry name" value="lambda repressor-like DNA-binding domains"/>
    <property type="match status" value="1"/>
</dbReference>
<dbReference type="InterPro" id="IPR046335">
    <property type="entry name" value="LacI/GalR-like_sensor"/>
</dbReference>
<keyword evidence="6" id="KW-1185">Reference proteome</keyword>
<name>A0A7X0RTN3_9BACL</name>
<evidence type="ECO:0000256" key="3">
    <source>
        <dbReference type="ARBA" id="ARBA00023163"/>
    </source>
</evidence>